<keyword evidence="3" id="KW-0808">Transferase</keyword>
<evidence type="ECO:0000313" key="13">
    <source>
        <dbReference type="EMBL" id="EWC45651.1"/>
    </source>
</evidence>
<dbReference type="Pfam" id="PF01485">
    <property type="entry name" value="IBR"/>
    <property type="match status" value="1"/>
</dbReference>
<dbReference type="HOGENOM" id="CLU_484806_0_0_1"/>
<accession>W7HNM0</accession>
<dbReference type="GO" id="GO:0008270">
    <property type="term" value="F:zinc ion binding"/>
    <property type="evidence" value="ECO:0007669"/>
    <property type="project" value="UniProtKB-KW"/>
</dbReference>
<keyword evidence="4" id="KW-0479">Metal-binding</keyword>
<evidence type="ECO:0000256" key="6">
    <source>
        <dbReference type="ARBA" id="ARBA00022771"/>
    </source>
</evidence>
<feature type="compositionally biased region" description="Basic residues" evidence="10">
    <location>
        <begin position="550"/>
        <end position="562"/>
    </location>
</feature>
<keyword evidence="7" id="KW-0833">Ubl conjugation pathway</keyword>
<evidence type="ECO:0000313" key="14">
    <source>
        <dbReference type="Proteomes" id="UP000024837"/>
    </source>
</evidence>
<protein>
    <recommendedName>
        <fullName evidence="2">RBR-type E3 ubiquitin transferase</fullName>
        <ecNumber evidence="2">2.3.2.31</ecNumber>
    </recommendedName>
</protein>
<sequence length="586" mass="65301">MVVDVDTPLFAAITAQMLEISTSTAYDHSHPDFQFAVSLLEEELRGLQQIEADANVARRIERGEDIDVNGPGVDDAAVPRIYAHIDGPRQTDWQLAQEVAHAGYMPSSSEPTDQNTGLGQNYTTETPVKANPPKRSKSAGKRAPLPRGPLFGTAPSNSAKSSSSPLQKVQVSKKKKKSKPAASTTKPLPAKPKKQDPAEELSQLQDLIQVLAASAGWSLDWQEDEPTSSAQAASKRYREELSVVCNICGDMHQNYRVFSLNCGHRYCVDCMRDHIMHVVDRRSQYPPRCCETLPIAFAAEVLMEAELNKLLDLKDAYDSSKHASCTHCKQDILHESIQDGSAFCIPCAKFTCVHCGKELHDGVCPEDKDTELLLETAREEGWSKCEKCNHIVELTVGCFHMICRCGHSFCYLCGVPWKTCDCPSSSENSVLGRLREATGKGAEKLRQRWASSQSYKHDTEQLDAFKSQAINRHRQRMDLRDTLHATRVETQDMRQIAEQIVLLRTQVSELQGHVDHAVEMQKRKKEKEAQERIVLGEKAITKGLKMAERKGKKGKKTSKKGKERANDVGAADTTEIVTRIMGYVKE</sequence>
<dbReference type="EC" id="2.3.2.31" evidence="2"/>
<feature type="region of interest" description="Disordered" evidence="10">
    <location>
        <begin position="546"/>
        <end position="571"/>
    </location>
</feature>
<feature type="domain" description="RING-type" evidence="12">
    <location>
        <begin position="241"/>
        <end position="434"/>
    </location>
</feature>
<dbReference type="PANTHER" id="PTHR11685">
    <property type="entry name" value="RBR FAMILY RING FINGER AND IBR DOMAIN-CONTAINING"/>
    <property type="match status" value="1"/>
</dbReference>
<feature type="compositionally biased region" description="Polar residues" evidence="10">
    <location>
        <begin position="106"/>
        <end position="126"/>
    </location>
</feature>
<dbReference type="Gene3D" id="3.30.40.10">
    <property type="entry name" value="Zinc/RING finger domain, C3HC4 (zinc finger)"/>
    <property type="match status" value="1"/>
</dbReference>
<dbReference type="GO" id="GO:0016567">
    <property type="term" value="P:protein ubiquitination"/>
    <property type="evidence" value="ECO:0007669"/>
    <property type="project" value="InterPro"/>
</dbReference>
<evidence type="ECO:0000256" key="9">
    <source>
        <dbReference type="PROSITE-ProRule" id="PRU00175"/>
    </source>
</evidence>
<evidence type="ECO:0000256" key="3">
    <source>
        <dbReference type="ARBA" id="ARBA00022679"/>
    </source>
</evidence>
<keyword evidence="6 9" id="KW-0863">Zinc-finger</keyword>
<dbReference type="InterPro" id="IPR002867">
    <property type="entry name" value="IBR_dom"/>
</dbReference>
<keyword evidence="14" id="KW-1185">Reference proteome</keyword>
<dbReference type="Gene3D" id="1.20.120.1750">
    <property type="match status" value="1"/>
</dbReference>
<evidence type="ECO:0000256" key="4">
    <source>
        <dbReference type="ARBA" id="ARBA00022723"/>
    </source>
</evidence>
<evidence type="ECO:0000256" key="7">
    <source>
        <dbReference type="ARBA" id="ARBA00022786"/>
    </source>
</evidence>
<dbReference type="InterPro" id="IPR013083">
    <property type="entry name" value="Znf_RING/FYVE/PHD"/>
</dbReference>
<organism evidence="13 14">
    <name type="scientific">Drechslerella stenobrocha 248</name>
    <dbReference type="NCBI Taxonomy" id="1043628"/>
    <lineage>
        <taxon>Eukaryota</taxon>
        <taxon>Fungi</taxon>
        <taxon>Dikarya</taxon>
        <taxon>Ascomycota</taxon>
        <taxon>Pezizomycotina</taxon>
        <taxon>Orbiliomycetes</taxon>
        <taxon>Orbiliales</taxon>
        <taxon>Orbiliaceae</taxon>
        <taxon>Drechslerella</taxon>
    </lineage>
</organism>
<feature type="region of interest" description="Disordered" evidence="10">
    <location>
        <begin position="104"/>
        <end position="200"/>
    </location>
</feature>
<dbReference type="PROSITE" id="PS50089">
    <property type="entry name" value="ZF_RING_2"/>
    <property type="match status" value="1"/>
</dbReference>
<dbReference type="GO" id="GO:0061630">
    <property type="term" value="F:ubiquitin protein ligase activity"/>
    <property type="evidence" value="ECO:0007669"/>
    <property type="project" value="UniProtKB-EC"/>
</dbReference>
<name>W7HNM0_9PEZI</name>
<dbReference type="Proteomes" id="UP000024837">
    <property type="component" value="Unassembled WGS sequence"/>
</dbReference>
<keyword evidence="5" id="KW-0677">Repeat</keyword>
<dbReference type="InterPro" id="IPR044066">
    <property type="entry name" value="TRIAD_supradom"/>
</dbReference>
<dbReference type="CDD" id="cd22584">
    <property type="entry name" value="Rcat_RBR_unk"/>
    <property type="match status" value="1"/>
</dbReference>
<evidence type="ECO:0000259" key="11">
    <source>
        <dbReference type="PROSITE" id="PS50089"/>
    </source>
</evidence>
<dbReference type="InterPro" id="IPR017907">
    <property type="entry name" value="Znf_RING_CS"/>
</dbReference>
<evidence type="ECO:0000256" key="5">
    <source>
        <dbReference type="ARBA" id="ARBA00022737"/>
    </source>
</evidence>
<reference evidence="13 14" key="1">
    <citation type="submission" date="2013-05" db="EMBL/GenBank/DDBJ databases">
        <title>Drechslerella stenobrocha genome reveals carnivorous origination and mechanical trapping mechanism of predatory fungi.</title>
        <authorList>
            <person name="Liu X."/>
            <person name="Zhang W."/>
            <person name="Liu K."/>
        </authorList>
    </citation>
    <scope>NUCLEOTIDE SEQUENCE [LARGE SCALE GENOMIC DNA]</scope>
    <source>
        <strain evidence="13 14">248</strain>
    </source>
</reference>
<proteinExistence type="predicted"/>
<dbReference type="PROSITE" id="PS51873">
    <property type="entry name" value="TRIAD"/>
    <property type="match status" value="1"/>
</dbReference>
<gene>
    <name evidence="13" type="ORF">DRE_05212</name>
</gene>
<dbReference type="PROSITE" id="PS00518">
    <property type="entry name" value="ZF_RING_1"/>
    <property type="match status" value="1"/>
</dbReference>
<dbReference type="InterPro" id="IPR031127">
    <property type="entry name" value="E3_UB_ligase_RBR"/>
</dbReference>
<dbReference type="InterPro" id="IPR001841">
    <property type="entry name" value="Znf_RING"/>
</dbReference>
<evidence type="ECO:0000256" key="8">
    <source>
        <dbReference type="ARBA" id="ARBA00022833"/>
    </source>
</evidence>
<keyword evidence="8" id="KW-0862">Zinc</keyword>
<evidence type="ECO:0000256" key="1">
    <source>
        <dbReference type="ARBA" id="ARBA00001798"/>
    </source>
</evidence>
<dbReference type="OrthoDB" id="9977870at2759"/>
<comment type="catalytic activity">
    <reaction evidence="1">
        <text>[E2 ubiquitin-conjugating enzyme]-S-ubiquitinyl-L-cysteine + [acceptor protein]-L-lysine = [E2 ubiquitin-conjugating enzyme]-L-cysteine + [acceptor protein]-N(6)-ubiquitinyl-L-lysine.</text>
        <dbReference type="EC" id="2.3.2.31"/>
    </reaction>
</comment>
<dbReference type="EMBL" id="KI966425">
    <property type="protein sequence ID" value="EWC45651.1"/>
    <property type="molecule type" value="Genomic_DNA"/>
</dbReference>
<dbReference type="SUPFAM" id="SSF57850">
    <property type="entry name" value="RING/U-box"/>
    <property type="match status" value="2"/>
</dbReference>
<dbReference type="AlphaFoldDB" id="W7HNM0"/>
<feature type="domain" description="RING-type" evidence="11">
    <location>
        <begin position="245"/>
        <end position="289"/>
    </location>
</feature>
<evidence type="ECO:0000256" key="2">
    <source>
        <dbReference type="ARBA" id="ARBA00012251"/>
    </source>
</evidence>
<evidence type="ECO:0000259" key="12">
    <source>
        <dbReference type="PROSITE" id="PS51873"/>
    </source>
</evidence>
<evidence type="ECO:0000256" key="10">
    <source>
        <dbReference type="SAM" id="MobiDB-lite"/>
    </source>
</evidence>
<feature type="compositionally biased region" description="Low complexity" evidence="10">
    <location>
        <begin position="154"/>
        <end position="170"/>
    </location>
</feature>